<accession>A0A7R9M793</accession>
<organism evidence="10">
    <name type="scientific">Oppiella nova</name>
    <dbReference type="NCBI Taxonomy" id="334625"/>
    <lineage>
        <taxon>Eukaryota</taxon>
        <taxon>Metazoa</taxon>
        <taxon>Ecdysozoa</taxon>
        <taxon>Arthropoda</taxon>
        <taxon>Chelicerata</taxon>
        <taxon>Arachnida</taxon>
        <taxon>Acari</taxon>
        <taxon>Acariformes</taxon>
        <taxon>Sarcoptiformes</taxon>
        <taxon>Oribatida</taxon>
        <taxon>Brachypylina</taxon>
        <taxon>Oppioidea</taxon>
        <taxon>Oppiidae</taxon>
        <taxon>Oppiella</taxon>
    </lineage>
</organism>
<keyword evidence="5" id="KW-0963">Cytoplasm</keyword>
<gene>
    <name evidence="10" type="ORF">ONB1V03_LOCUS11422</name>
</gene>
<reference evidence="10" key="1">
    <citation type="submission" date="2020-11" db="EMBL/GenBank/DDBJ databases">
        <authorList>
            <person name="Tran Van P."/>
        </authorList>
    </citation>
    <scope>NUCLEOTIDE SEQUENCE</scope>
</reference>
<dbReference type="PANTHER" id="PTHR12928:SF0">
    <property type="entry name" value="FSHD REGION GENE 1"/>
    <property type="match status" value="1"/>
</dbReference>
<evidence type="ECO:0000256" key="1">
    <source>
        <dbReference type="ARBA" id="ARBA00004245"/>
    </source>
</evidence>
<protein>
    <recommendedName>
        <fullName evidence="9">Fascin-like domain-containing protein</fullName>
    </recommendedName>
</protein>
<dbReference type="FunFam" id="2.80.10.50:FF:000015">
    <property type="entry name" value="Fascin"/>
    <property type="match status" value="1"/>
</dbReference>
<keyword evidence="11" id="KW-1185">Reference proteome</keyword>
<feature type="domain" description="Fascin-like" evidence="9">
    <location>
        <begin position="315"/>
        <end position="387"/>
    </location>
</feature>
<dbReference type="InterPro" id="IPR008999">
    <property type="entry name" value="Actin-crosslinking"/>
</dbReference>
<feature type="domain" description="Fascin-like" evidence="9">
    <location>
        <begin position="12"/>
        <end position="155"/>
    </location>
</feature>
<dbReference type="Proteomes" id="UP000728032">
    <property type="component" value="Unassembled WGS sequence"/>
</dbReference>
<evidence type="ECO:0000256" key="5">
    <source>
        <dbReference type="ARBA" id="ARBA00022490"/>
    </source>
</evidence>
<dbReference type="GO" id="GO:0005856">
    <property type="term" value="C:cytoskeleton"/>
    <property type="evidence" value="ECO:0007669"/>
    <property type="project" value="UniProtKB-SubCell"/>
</dbReference>
<dbReference type="Pfam" id="PF06268">
    <property type="entry name" value="Fascin"/>
    <property type="match status" value="3"/>
</dbReference>
<proteinExistence type="inferred from homology"/>
<dbReference type="InterPro" id="IPR010414">
    <property type="entry name" value="FRG1"/>
</dbReference>
<keyword evidence="8" id="KW-0539">Nucleus</keyword>
<dbReference type="PANTHER" id="PTHR12928">
    <property type="entry name" value="FRG1 PROTEIN"/>
    <property type="match status" value="1"/>
</dbReference>
<name>A0A7R9M793_9ACAR</name>
<feature type="domain" description="Fascin-like" evidence="9">
    <location>
        <begin position="201"/>
        <end position="300"/>
    </location>
</feature>
<evidence type="ECO:0000313" key="10">
    <source>
        <dbReference type="EMBL" id="CAD7654777.1"/>
    </source>
</evidence>
<evidence type="ECO:0000256" key="4">
    <source>
        <dbReference type="ARBA" id="ARBA00010878"/>
    </source>
</evidence>
<dbReference type="OrthoDB" id="10259868at2759"/>
<dbReference type="GO" id="GO:0051015">
    <property type="term" value="F:actin filament binding"/>
    <property type="evidence" value="ECO:0007669"/>
    <property type="project" value="InterPro"/>
</dbReference>
<keyword evidence="6" id="KW-0009">Actin-binding</keyword>
<dbReference type="Gene3D" id="2.80.10.50">
    <property type="match status" value="4"/>
</dbReference>
<evidence type="ECO:0000313" key="11">
    <source>
        <dbReference type="Proteomes" id="UP000728032"/>
    </source>
</evidence>
<dbReference type="FunFam" id="2.80.10.50:FF:000008">
    <property type="entry name" value="Fascin"/>
    <property type="match status" value="1"/>
</dbReference>
<dbReference type="CDD" id="cd23337">
    <property type="entry name" value="beta-trefoil_FSCN_rpt4"/>
    <property type="match status" value="1"/>
</dbReference>
<dbReference type="GO" id="GO:0071013">
    <property type="term" value="C:catalytic step 2 spliceosome"/>
    <property type="evidence" value="ECO:0007669"/>
    <property type="project" value="TreeGrafter"/>
</dbReference>
<evidence type="ECO:0000259" key="9">
    <source>
        <dbReference type="Pfam" id="PF06268"/>
    </source>
</evidence>
<dbReference type="GO" id="GO:0055120">
    <property type="term" value="C:striated muscle dense body"/>
    <property type="evidence" value="ECO:0007669"/>
    <property type="project" value="TreeGrafter"/>
</dbReference>
<comment type="similarity">
    <text evidence="4">Belongs to the FRG1 family.</text>
</comment>
<dbReference type="EMBL" id="CAJPVJ010008481">
    <property type="protein sequence ID" value="CAG2171964.1"/>
    <property type="molecule type" value="Genomic_DNA"/>
</dbReference>
<comment type="similarity">
    <text evidence="3">Belongs to the fascin family.</text>
</comment>
<dbReference type="GO" id="GO:0005730">
    <property type="term" value="C:nucleolus"/>
    <property type="evidence" value="ECO:0007669"/>
    <property type="project" value="UniProtKB-SubCell"/>
</dbReference>
<evidence type="ECO:0000256" key="6">
    <source>
        <dbReference type="ARBA" id="ARBA00023203"/>
    </source>
</evidence>
<comment type="subcellular location">
    <subcellularLocation>
        <location evidence="1">Cytoplasm</location>
        <location evidence="1">Cytoskeleton</location>
    </subcellularLocation>
    <subcellularLocation>
        <location evidence="2">Nucleus</location>
        <location evidence="2">Nucleolus</location>
    </subcellularLocation>
</comment>
<evidence type="ECO:0000256" key="7">
    <source>
        <dbReference type="ARBA" id="ARBA00023212"/>
    </source>
</evidence>
<dbReference type="InterPro" id="IPR022768">
    <property type="entry name" value="Fascin-like_dom"/>
</dbReference>
<sequence length="572" mass="62904">MWTGTVGLVNNQHKYLTAETFGHKINANGVGLKKKQQWTIEPFPISSNGNDYSNGNRLDDLDELENIAIKSHLNCYLAVDSFGNVTCESPDKTEGSRFTITICSMSSTAPGQPQQEQISWAFRNISRGYYLGTTSDGMIQCNAKMPQSRAELWHVHLIPARGATMFALKSIGRKRFARTMPSLSGQTNGASNGTDSSEQIQVDATNAWGSETLFQFKYFEGGKYALLTSSSKHLTNEGVCLDLTKGPTAPLPPVECLFTIEYHCGNIAFRDNAGRYLAAAGRASLLRSRSTHVTKDEQFSFETAPIQLALRATFNNKWVSTKQGVDLSANQNELTKPETFQFEYNNADQSWYIATHEGHYWALGGASTIQTIKELSARSSFKMRWNGEDGSCSLAVSHPKAGGDDALTKWIGARKSGQLFTCQSDSAVKFFVKFLNRTSINLRASNASGFVGLKLAGSGKLESSRTTPDSIRIEYAYSDNNGLDFSDIDSTFNCCYLKMMSNNRYLSLIENNSVAADASSAACAQQFQIELRSGTQIAVKTFESNSNYLNLTKNGSIVVSNCLPESATLWEF</sequence>
<dbReference type="SUPFAM" id="SSF50405">
    <property type="entry name" value="Actin-crosslinking proteins"/>
    <property type="match status" value="3"/>
</dbReference>
<dbReference type="AlphaFoldDB" id="A0A7R9M793"/>
<keyword evidence="7" id="KW-0206">Cytoskeleton</keyword>
<evidence type="ECO:0000256" key="3">
    <source>
        <dbReference type="ARBA" id="ARBA00007415"/>
    </source>
</evidence>
<evidence type="ECO:0000256" key="2">
    <source>
        <dbReference type="ARBA" id="ARBA00004604"/>
    </source>
</evidence>
<dbReference type="EMBL" id="OC923306">
    <property type="protein sequence ID" value="CAD7654777.1"/>
    <property type="molecule type" value="Genomic_DNA"/>
</dbReference>
<evidence type="ECO:0000256" key="8">
    <source>
        <dbReference type="ARBA" id="ARBA00023242"/>
    </source>
</evidence>
<dbReference type="GO" id="GO:0030674">
    <property type="term" value="F:protein-macromolecule adaptor activity"/>
    <property type="evidence" value="ECO:0007669"/>
    <property type="project" value="InterPro"/>
</dbReference>